<comment type="caution">
    <text evidence="5">The sequence shown here is derived from an EMBL/GenBank/DDBJ whole genome shotgun (WGS) entry which is preliminary data.</text>
</comment>
<gene>
    <name evidence="5" type="ORF">LSH36_63g07009</name>
</gene>
<evidence type="ECO:0000256" key="1">
    <source>
        <dbReference type="ARBA" id="ARBA00023015"/>
    </source>
</evidence>
<evidence type="ECO:0000256" key="4">
    <source>
        <dbReference type="SAM" id="MobiDB-lite"/>
    </source>
</evidence>
<keyword evidence="6" id="KW-1185">Reference proteome</keyword>
<keyword evidence="3" id="KW-0675">Receptor</keyword>
<dbReference type="Gene3D" id="1.10.565.10">
    <property type="entry name" value="Retinoid X Receptor"/>
    <property type="match status" value="1"/>
</dbReference>
<feature type="region of interest" description="Disordered" evidence="4">
    <location>
        <begin position="1"/>
        <end position="29"/>
    </location>
</feature>
<dbReference type="InterPro" id="IPR035500">
    <property type="entry name" value="NHR-like_dom_sf"/>
</dbReference>
<evidence type="ECO:0000313" key="5">
    <source>
        <dbReference type="EMBL" id="KAK2164465.1"/>
    </source>
</evidence>
<organism evidence="5 6">
    <name type="scientific">Paralvinella palmiformis</name>
    <dbReference type="NCBI Taxonomy" id="53620"/>
    <lineage>
        <taxon>Eukaryota</taxon>
        <taxon>Metazoa</taxon>
        <taxon>Spiralia</taxon>
        <taxon>Lophotrochozoa</taxon>
        <taxon>Annelida</taxon>
        <taxon>Polychaeta</taxon>
        <taxon>Sedentaria</taxon>
        <taxon>Canalipalpata</taxon>
        <taxon>Terebellida</taxon>
        <taxon>Terebelliformia</taxon>
        <taxon>Alvinellidae</taxon>
        <taxon>Paralvinella</taxon>
    </lineage>
</organism>
<protein>
    <submittedName>
        <fullName evidence="5">Uncharacterized protein</fullName>
    </submittedName>
</protein>
<evidence type="ECO:0000313" key="6">
    <source>
        <dbReference type="Proteomes" id="UP001208570"/>
    </source>
</evidence>
<keyword evidence="2" id="KW-0804">Transcription</keyword>
<proteinExistence type="predicted"/>
<dbReference type="Proteomes" id="UP001208570">
    <property type="component" value="Unassembled WGS sequence"/>
</dbReference>
<reference evidence="5" key="1">
    <citation type="journal article" date="2023" name="Mol. Biol. Evol.">
        <title>Third-Generation Sequencing Reveals the Adaptive Role of the Epigenome in Three Deep-Sea Polychaetes.</title>
        <authorList>
            <person name="Perez M."/>
            <person name="Aroh O."/>
            <person name="Sun Y."/>
            <person name="Lan Y."/>
            <person name="Juniper S.K."/>
            <person name="Young C.R."/>
            <person name="Angers B."/>
            <person name="Qian P.Y."/>
        </authorList>
    </citation>
    <scope>NUCLEOTIDE SEQUENCE</scope>
    <source>
        <strain evidence="5">P08H-3</strain>
    </source>
</reference>
<dbReference type="EMBL" id="JAODUP010000063">
    <property type="protein sequence ID" value="KAK2164465.1"/>
    <property type="molecule type" value="Genomic_DNA"/>
</dbReference>
<evidence type="ECO:0000256" key="3">
    <source>
        <dbReference type="ARBA" id="ARBA00023170"/>
    </source>
</evidence>
<name>A0AAD9K4Z3_9ANNE</name>
<feature type="compositionally biased region" description="Polar residues" evidence="4">
    <location>
        <begin position="7"/>
        <end position="22"/>
    </location>
</feature>
<dbReference type="AlphaFoldDB" id="A0AAD9K4Z3"/>
<evidence type="ECO:0000256" key="2">
    <source>
        <dbReference type="ARBA" id="ARBA00023163"/>
    </source>
</evidence>
<dbReference type="SUPFAM" id="SSF48508">
    <property type="entry name" value="Nuclear receptor ligand-binding domain"/>
    <property type="match status" value="1"/>
</dbReference>
<keyword evidence="1" id="KW-0805">Transcription regulation</keyword>
<sequence length="154" mass="17353">MGKKAIQTESVQNERQPRNSAQVRPDQLDETDRQLVHNAATVSATHPAFNPSSHHRFMAGMMTGENNNKTEIDDDLLDENIDVTSVDHDPRGQVTLSAYPDGATIYPSGQETIYECSARLLFMAVKWSKSLPSFANLPFRDQVSWDTNLRRHLL</sequence>
<accession>A0AAD9K4Z3</accession>